<accession>A0ABR2ICT0</accession>
<feature type="region of interest" description="Disordered" evidence="2">
    <location>
        <begin position="690"/>
        <end position="1154"/>
    </location>
</feature>
<feature type="compositionally biased region" description="Polar residues" evidence="2">
    <location>
        <begin position="895"/>
        <end position="905"/>
    </location>
</feature>
<feature type="compositionally biased region" description="Polar residues" evidence="2">
    <location>
        <begin position="755"/>
        <end position="768"/>
    </location>
</feature>
<keyword evidence="5" id="KW-1185">Reference proteome</keyword>
<feature type="compositionally biased region" description="Basic and acidic residues" evidence="2">
    <location>
        <begin position="1060"/>
        <end position="1072"/>
    </location>
</feature>
<feature type="compositionally biased region" description="Low complexity" evidence="2">
    <location>
        <begin position="948"/>
        <end position="961"/>
    </location>
</feature>
<dbReference type="InterPro" id="IPR001680">
    <property type="entry name" value="WD40_rpt"/>
</dbReference>
<name>A0ABR2ICT0_9EUKA</name>
<dbReference type="EMBL" id="JAPFFF010000018">
    <property type="protein sequence ID" value="KAK8860247.1"/>
    <property type="molecule type" value="Genomic_DNA"/>
</dbReference>
<feature type="compositionally biased region" description="Basic and acidic residues" evidence="2">
    <location>
        <begin position="1450"/>
        <end position="1460"/>
    </location>
</feature>
<gene>
    <name evidence="4" type="ORF">M9Y10_011912</name>
    <name evidence="3" type="ORF">M9Y10_027554</name>
</gene>
<feature type="region of interest" description="Disordered" evidence="2">
    <location>
        <begin position="1251"/>
        <end position="1272"/>
    </location>
</feature>
<proteinExistence type="predicted"/>
<feature type="compositionally biased region" description="Low complexity" evidence="2">
    <location>
        <begin position="1039"/>
        <end position="1057"/>
    </location>
</feature>
<dbReference type="PANTHER" id="PTHR45532:SF1">
    <property type="entry name" value="WD REPEAT-CONTAINING PROTEIN 97"/>
    <property type="match status" value="1"/>
</dbReference>
<evidence type="ECO:0000256" key="2">
    <source>
        <dbReference type="SAM" id="MobiDB-lite"/>
    </source>
</evidence>
<feature type="compositionally biased region" description="Basic and acidic residues" evidence="2">
    <location>
        <begin position="906"/>
        <end position="915"/>
    </location>
</feature>
<feature type="compositionally biased region" description="Basic and acidic residues" evidence="2">
    <location>
        <begin position="962"/>
        <end position="976"/>
    </location>
</feature>
<feature type="repeat" description="WD" evidence="1">
    <location>
        <begin position="542"/>
        <end position="572"/>
    </location>
</feature>
<feature type="compositionally biased region" description="Basic and acidic residues" evidence="2">
    <location>
        <begin position="879"/>
        <end position="893"/>
    </location>
</feature>
<dbReference type="SUPFAM" id="SSF50978">
    <property type="entry name" value="WD40 repeat-like"/>
    <property type="match status" value="1"/>
</dbReference>
<dbReference type="Gene3D" id="2.130.10.10">
    <property type="entry name" value="YVTN repeat-like/Quinoprotein amine dehydrogenase"/>
    <property type="match status" value="1"/>
</dbReference>
<feature type="compositionally biased region" description="Low complexity" evidence="2">
    <location>
        <begin position="1015"/>
        <end position="1031"/>
    </location>
</feature>
<feature type="compositionally biased region" description="Basic and acidic residues" evidence="2">
    <location>
        <begin position="922"/>
        <end position="944"/>
    </location>
</feature>
<dbReference type="InterPro" id="IPR036322">
    <property type="entry name" value="WD40_repeat_dom_sf"/>
</dbReference>
<reference evidence="4 5" key="1">
    <citation type="submission" date="2024-04" db="EMBL/GenBank/DDBJ databases">
        <title>Tritrichomonas musculus Genome.</title>
        <authorList>
            <person name="Alves-Ferreira E."/>
            <person name="Grigg M."/>
            <person name="Lorenzi H."/>
            <person name="Galac M."/>
        </authorList>
    </citation>
    <scope>NUCLEOTIDE SEQUENCE [LARGE SCALE GENOMIC DNA]</scope>
    <source>
        <strain evidence="4 5">EAF2021</strain>
    </source>
</reference>
<evidence type="ECO:0000313" key="3">
    <source>
        <dbReference type="EMBL" id="KAK8834553.1"/>
    </source>
</evidence>
<evidence type="ECO:0000313" key="5">
    <source>
        <dbReference type="Proteomes" id="UP001470230"/>
    </source>
</evidence>
<keyword evidence="1" id="KW-0853">WD repeat</keyword>
<evidence type="ECO:0000256" key="1">
    <source>
        <dbReference type="PROSITE-ProRule" id="PRU00221"/>
    </source>
</evidence>
<feature type="compositionally biased region" description="Basic and acidic residues" evidence="2">
    <location>
        <begin position="1343"/>
        <end position="1354"/>
    </location>
</feature>
<dbReference type="Proteomes" id="UP001470230">
    <property type="component" value="Unassembled WGS sequence"/>
</dbReference>
<dbReference type="PROSITE" id="PS50082">
    <property type="entry name" value="WD_REPEATS_2"/>
    <property type="match status" value="1"/>
</dbReference>
<feature type="compositionally biased region" description="Low complexity" evidence="2">
    <location>
        <begin position="1073"/>
        <end position="1084"/>
    </location>
</feature>
<feature type="compositionally biased region" description="Basic and acidic residues" evidence="2">
    <location>
        <begin position="1088"/>
        <end position="1113"/>
    </location>
</feature>
<feature type="compositionally biased region" description="Basic and acidic residues" evidence="2">
    <location>
        <begin position="714"/>
        <end position="728"/>
    </location>
</feature>
<sequence>MAQDSYKLLEWGLEKESCLQIKSQSLGTVVQFREKEFLVLGQKEITRFESTIVKESYPYVLTALVPVPKYDILIGVTAVSAEFIILFMSDLKKNIMTGVKINDQSVFNIIFSASSNTIITSGEHLMTWSFHFTSPESSVVFVYPKIKISMRNVILSHIHSSIMNPPMFDYTREELYVNDNKGNIQSYNLDGTSNGAAIKYGSSSQTQCGFFENSQYFMTTNTNQGAVLWPKKTRGISKRFYIGTSASLAIQFIDDEYVAILDAKYSITIIDVKTSNFFNCYQSDIPVHRMFYFAKPYPRIVLCAGGSVILLKANLPWRFWNPTFGKPLSITRSNKENEAARITVVLENSHVRLISPKTSCVLTAATLTSLSTPISCFYDRGQGSQTKRDQLLIPLQDGSMQIFNTGQDPCQMIGSIDFKITSICQCKFRDDLSFCFGTNVGQLLFYSYSTMKPLGRIVCNYKYPIIGIFYDKESECLIISFEERACLISLIQEKEVGDYLNTPISKISLFFDRIAIYATDHGLITSLYVLNQQLLFHETNSMRLHDDSITSFSLGSTFFVSSSLDKSIKVWSKEFNVMCKLVFPLPLLQCCVMNGKRDILIATLNEIMITKGGDIFGENIDLEDEIYDNYDRKTDFLDNSILMFKEEEEKEESVFAGRKKKNDPKKSRINARRRRIIEALKKQLSMSQEQNLNFEDFDETDNRPKNMINLPYDKFPRPPDQENKEKKLSSQKPKTSDEYSYEYILEEEEEDKKSGFSQSVEIESNRSQNETEDSKDNKTDDMIKLLEKQKADKEREEKEKEILKAFNDARRENAIKEPKTQARTRPSRARAPQPKVPTQSSNDTENDKNSESFSVTKKSENESKSSKNISENDQNANKKSNEKKTDTDKEKKMNSGKNSELNPDSINKKEAENQKNKGKNKTKSDSNSIDKDSHNKNKENDKQKTNKKGNNNQNKDQNANKSKNDNTNKNKIDNTNKSKTQNTSKNINDNTNKNINDNTNKNINDNTNKSKSDSTNKNINDNTNKNINDNTNKSKSDSTNKNINDNTNKNINDNTNKSKNKSDSTNKSKDQNTSKNINDNLNKNKNGKSKDQNTSKHNENEDTNKNSENEKKATNKTNKKPQQLPSRLLKKGYKNTASQTVDPSSLRKFGNIPKTVPNDIAIVPQVAKARRVRRSPTPPTYRPQRERRPLFDPAAAHRRSRTPDPFRFLVDGSAPPVNLFFDINMVRKMAENGDKRYASLLRLLERQGLKSSKFPSFSPQPPSNSPFYMNSRNKRREVKYSTPSWGVMVTLPPINVSQIKMSKQADHIIIQSSQLKKLDEEVLKDPQPNTLPSNDNNNEDENHEASQKHYTNHQRESFVRFPDEKEFSNDALNRPSFLLDNQVLPMKKVHKSSAHSRGASVPNLNKTVAEMNFCKEQLMLKIKEKREREAAQSDDLNSNETKVDFEEEDNNKNYEEERKNQAQYKTNIDRHSLNFNPKFQNPDIQIPESARGPTFVEPIMPIYLRSSKDARYIRQRGISPFACKRYRMVVDSNGPKDVKSFHAYHNPSKNVNNINSNNKSPKTLIDQYVRTPRQLLKPLQMVKARPKH</sequence>
<feature type="compositionally biased region" description="Low complexity" evidence="2">
    <location>
        <begin position="977"/>
        <end position="1007"/>
    </location>
</feature>
<feature type="region of interest" description="Disordered" evidence="2">
    <location>
        <begin position="1319"/>
        <end position="1354"/>
    </location>
</feature>
<protein>
    <submittedName>
        <fullName evidence="4">Uncharacterized protein</fullName>
    </submittedName>
</protein>
<feature type="compositionally biased region" description="Basic and acidic residues" evidence="2">
    <location>
        <begin position="772"/>
        <end position="820"/>
    </location>
</feature>
<comment type="caution">
    <text evidence="4">The sequence shown here is derived from an EMBL/GenBank/DDBJ whole genome shotgun (WGS) entry which is preliminary data.</text>
</comment>
<feature type="region of interest" description="Disordered" evidence="2">
    <location>
        <begin position="1425"/>
        <end position="1461"/>
    </location>
</feature>
<evidence type="ECO:0000313" key="4">
    <source>
        <dbReference type="EMBL" id="KAK8860247.1"/>
    </source>
</evidence>
<dbReference type="PANTHER" id="PTHR45532">
    <property type="entry name" value="WD REPEAT-CONTAINING PROTEIN 97"/>
    <property type="match status" value="1"/>
</dbReference>
<dbReference type="EMBL" id="JAPFFF010000374">
    <property type="protein sequence ID" value="KAK8834553.1"/>
    <property type="molecule type" value="Genomic_DNA"/>
</dbReference>
<organism evidence="4 5">
    <name type="scientific">Tritrichomonas musculus</name>
    <dbReference type="NCBI Taxonomy" id="1915356"/>
    <lineage>
        <taxon>Eukaryota</taxon>
        <taxon>Metamonada</taxon>
        <taxon>Parabasalia</taxon>
        <taxon>Tritrichomonadida</taxon>
        <taxon>Tritrichomonadidae</taxon>
        <taxon>Tritrichomonas</taxon>
    </lineage>
</organism>
<dbReference type="InterPro" id="IPR015943">
    <property type="entry name" value="WD40/YVTN_repeat-like_dom_sf"/>
</dbReference>